<evidence type="ECO:0000256" key="1">
    <source>
        <dbReference type="ARBA" id="ARBA00004123"/>
    </source>
</evidence>
<dbReference type="AlphaFoldDB" id="A0A086T5H2"/>
<name>A0A086T5H2_HAPC1</name>
<proteinExistence type="predicted"/>
<evidence type="ECO:0000259" key="5">
    <source>
        <dbReference type="PROSITE" id="PS50048"/>
    </source>
</evidence>
<dbReference type="InterPro" id="IPR050613">
    <property type="entry name" value="Sec_Metabolite_Reg"/>
</dbReference>
<feature type="compositionally biased region" description="Polar residues" evidence="4">
    <location>
        <begin position="93"/>
        <end position="107"/>
    </location>
</feature>
<protein>
    <recommendedName>
        <fullName evidence="5">Zn(2)-C6 fungal-type domain-containing protein</fullName>
    </recommendedName>
</protein>
<feature type="compositionally biased region" description="Low complexity" evidence="4">
    <location>
        <begin position="80"/>
        <end position="92"/>
    </location>
</feature>
<evidence type="ECO:0000313" key="6">
    <source>
        <dbReference type="EMBL" id="KFH44604.1"/>
    </source>
</evidence>
<dbReference type="GO" id="GO:0006351">
    <property type="term" value="P:DNA-templated transcription"/>
    <property type="evidence" value="ECO:0007669"/>
    <property type="project" value="InterPro"/>
</dbReference>
<dbReference type="PROSITE" id="PS50048">
    <property type="entry name" value="ZN2_CY6_FUNGAL_2"/>
    <property type="match status" value="1"/>
</dbReference>
<evidence type="ECO:0000256" key="3">
    <source>
        <dbReference type="ARBA" id="ARBA00023242"/>
    </source>
</evidence>
<keyword evidence="2" id="KW-0479">Metal-binding</keyword>
<dbReference type="InterPro" id="IPR036864">
    <property type="entry name" value="Zn2-C6_fun-type_DNA-bd_sf"/>
</dbReference>
<evidence type="ECO:0000256" key="2">
    <source>
        <dbReference type="ARBA" id="ARBA00022723"/>
    </source>
</evidence>
<feature type="region of interest" description="Disordered" evidence="4">
    <location>
        <begin position="51"/>
        <end position="118"/>
    </location>
</feature>
<dbReference type="InterPro" id="IPR001138">
    <property type="entry name" value="Zn2Cys6_DnaBD"/>
</dbReference>
<organism evidence="6 7">
    <name type="scientific">Hapsidospora chrysogenum (strain ATCC 11550 / CBS 779.69 / DSM 880 / IAM 14645 / JCM 23072 / IMI 49137)</name>
    <name type="common">Acremonium chrysogenum</name>
    <dbReference type="NCBI Taxonomy" id="857340"/>
    <lineage>
        <taxon>Eukaryota</taxon>
        <taxon>Fungi</taxon>
        <taxon>Dikarya</taxon>
        <taxon>Ascomycota</taxon>
        <taxon>Pezizomycotina</taxon>
        <taxon>Sordariomycetes</taxon>
        <taxon>Hypocreomycetidae</taxon>
        <taxon>Hypocreales</taxon>
        <taxon>Bionectriaceae</taxon>
        <taxon>Hapsidospora</taxon>
    </lineage>
</organism>
<dbReference type="GO" id="GO:0005634">
    <property type="term" value="C:nucleus"/>
    <property type="evidence" value="ECO:0007669"/>
    <property type="project" value="UniProtKB-SubCell"/>
</dbReference>
<evidence type="ECO:0000256" key="4">
    <source>
        <dbReference type="SAM" id="MobiDB-lite"/>
    </source>
</evidence>
<feature type="compositionally biased region" description="Polar residues" evidence="4">
    <location>
        <begin position="51"/>
        <end position="71"/>
    </location>
</feature>
<keyword evidence="3" id="KW-0539">Nucleus</keyword>
<gene>
    <name evidence="6" type="ORF">ACRE_045700</name>
</gene>
<dbReference type="Pfam" id="PF00172">
    <property type="entry name" value="Zn_clus"/>
    <property type="match status" value="1"/>
</dbReference>
<evidence type="ECO:0000313" key="7">
    <source>
        <dbReference type="Proteomes" id="UP000029964"/>
    </source>
</evidence>
<dbReference type="CDD" id="cd00067">
    <property type="entry name" value="GAL4"/>
    <property type="match status" value="1"/>
</dbReference>
<dbReference type="Pfam" id="PF04082">
    <property type="entry name" value="Fungal_trans"/>
    <property type="match status" value="1"/>
</dbReference>
<dbReference type="SMART" id="SM00066">
    <property type="entry name" value="GAL4"/>
    <property type="match status" value="1"/>
</dbReference>
<dbReference type="EMBL" id="JPKY01000045">
    <property type="protein sequence ID" value="KFH44604.1"/>
    <property type="molecule type" value="Genomic_DNA"/>
</dbReference>
<dbReference type="SMART" id="SM00906">
    <property type="entry name" value="Fungal_trans"/>
    <property type="match status" value="1"/>
</dbReference>
<dbReference type="GO" id="GO:0000981">
    <property type="term" value="F:DNA-binding transcription factor activity, RNA polymerase II-specific"/>
    <property type="evidence" value="ECO:0007669"/>
    <property type="project" value="InterPro"/>
</dbReference>
<dbReference type="CDD" id="cd12148">
    <property type="entry name" value="fungal_TF_MHR"/>
    <property type="match status" value="1"/>
</dbReference>
<dbReference type="PANTHER" id="PTHR31001:SF40">
    <property type="entry name" value="ZN(II)2CYS6 TRANSCRIPTION FACTOR (EUROFUNG)"/>
    <property type="match status" value="1"/>
</dbReference>
<keyword evidence="7" id="KW-1185">Reference proteome</keyword>
<dbReference type="Proteomes" id="UP000029964">
    <property type="component" value="Unassembled WGS sequence"/>
</dbReference>
<dbReference type="GO" id="GO:0008270">
    <property type="term" value="F:zinc ion binding"/>
    <property type="evidence" value="ECO:0007669"/>
    <property type="project" value="InterPro"/>
</dbReference>
<accession>A0A086T5H2</accession>
<dbReference type="GO" id="GO:0003677">
    <property type="term" value="F:DNA binding"/>
    <property type="evidence" value="ECO:0007669"/>
    <property type="project" value="InterPro"/>
</dbReference>
<dbReference type="InterPro" id="IPR007219">
    <property type="entry name" value="XnlR_reg_dom"/>
</dbReference>
<dbReference type="HOGENOM" id="CLU_013296_1_1_1"/>
<sequence>MTATVLRRRNGRPQACDPCRSRKVSCDHAQPICLRCQRRRQQDRCVYTISSHSVPSQLSEPRGSATPSSRPSVRADSRSSPHVSSSLSSPPSHTATPKPTASRSSGGTTTPASVPAPAPAPATALSGYLGSTSYSAVYQETSRSLSRLQGGGSSVPVQPRSGHHVGVGASRNGTSSVELTDLSPLTREMCLEVLRCLPDIASASVPPGVSPDLCIGWVSVAVSRVLHSVQTHLRSFCDPDVDDASLGELARVLCANTARPVSEDDEDVDAWLAQFSGENLRWESLGLLFTSRDVVSGWKSAGRGGRNPLDYVGLCIELARKFSDGNLLQLHLLFRRTHMESIGMGDAGISCWRAHAETVALLTFLGLHAEPETSSYTPTFISELRRRLFAYIYNVDKVSASFQGRPPLLSCHYVSPPLPLDIPDEDFVGGDEALRRAVVHLDEKGWNTTGRVSTATLIRARVKLAYLKDELIGLVLSPNKHTSVETLWDIKTRIHGVLAELPPALRYDPTDIDRQDIHIEVLYARMLLHVEYLQSLFFLERLLQRHGNGSGRHPDPGSRDGELVLISFDMVALTVQFWTHVDRFLGKSNNLEWLVMNYAAPGGGILCMELLRPTFTGPHHPRNTKITRSSLIQQLSLLVGFLGWVSPGAPNADLCASCRVVIQHVLDHTLNGGVTSSQNHQEQRERQEDAAPALDQPLSDVFAQGVDAENLFFGFDLLDTYDWLRDDMGTEGLSM</sequence>
<dbReference type="PANTHER" id="PTHR31001">
    <property type="entry name" value="UNCHARACTERIZED TRANSCRIPTIONAL REGULATORY PROTEIN"/>
    <property type="match status" value="1"/>
</dbReference>
<dbReference type="OrthoDB" id="6612291at2759"/>
<reference evidence="7" key="1">
    <citation type="journal article" date="2014" name="Genome Announc.">
        <title>Genome sequence and annotation of Acremonium chrysogenum, producer of the beta-lactam antibiotic cephalosporin C.</title>
        <authorList>
            <person name="Terfehr D."/>
            <person name="Dahlmann T.A."/>
            <person name="Specht T."/>
            <person name="Zadra I."/>
            <person name="Kuernsteiner H."/>
            <person name="Kueck U."/>
        </authorList>
    </citation>
    <scope>NUCLEOTIDE SEQUENCE [LARGE SCALE GENOMIC DNA]</scope>
    <source>
        <strain evidence="7">ATCC 11550 / CBS 779.69 / DSM 880 / IAM 14645 / JCM 23072 / IMI 49137</strain>
    </source>
</reference>
<feature type="region of interest" description="Disordered" evidence="4">
    <location>
        <begin position="1"/>
        <end position="21"/>
    </location>
</feature>
<feature type="compositionally biased region" description="Basic residues" evidence="4">
    <location>
        <begin position="1"/>
        <end position="11"/>
    </location>
</feature>
<dbReference type="Gene3D" id="4.10.240.10">
    <property type="entry name" value="Zn(2)-C6 fungal-type DNA-binding domain"/>
    <property type="match status" value="1"/>
</dbReference>
<comment type="caution">
    <text evidence="6">The sequence shown here is derived from an EMBL/GenBank/DDBJ whole genome shotgun (WGS) entry which is preliminary data.</text>
</comment>
<feature type="domain" description="Zn(2)-C6 fungal-type" evidence="5">
    <location>
        <begin position="15"/>
        <end position="47"/>
    </location>
</feature>
<dbReference type="STRING" id="857340.A0A086T5H2"/>
<dbReference type="PROSITE" id="PS00463">
    <property type="entry name" value="ZN2_CY6_FUNGAL_1"/>
    <property type="match status" value="1"/>
</dbReference>
<comment type="subcellular location">
    <subcellularLocation>
        <location evidence="1">Nucleus</location>
    </subcellularLocation>
</comment>
<dbReference type="SUPFAM" id="SSF57701">
    <property type="entry name" value="Zn2/Cys6 DNA-binding domain"/>
    <property type="match status" value="1"/>
</dbReference>